<dbReference type="AlphaFoldDB" id="A0A1S9PK95"/>
<keyword evidence="1" id="KW-0812">Transmembrane</keyword>
<comment type="caution">
    <text evidence="2">The sequence shown here is derived from an EMBL/GenBank/DDBJ whole genome shotgun (WGS) entry which is preliminary data.</text>
</comment>
<organism evidence="2 3">
    <name type="scientific">Mucilaginibacter pedocola</name>
    <dbReference type="NCBI Taxonomy" id="1792845"/>
    <lineage>
        <taxon>Bacteria</taxon>
        <taxon>Pseudomonadati</taxon>
        <taxon>Bacteroidota</taxon>
        <taxon>Sphingobacteriia</taxon>
        <taxon>Sphingobacteriales</taxon>
        <taxon>Sphingobacteriaceae</taxon>
        <taxon>Mucilaginibacter</taxon>
    </lineage>
</organism>
<feature type="transmembrane region" description="Helical" evidence="1">
    <location>
        <begin position="59"/>
        <end position="80"/>
    </location>
</feature>
<gene>
    <name evidence="2" type="ORF">BC343_20655</name>
</gene>
<keyword evidence="1" id="KW-0472">Membrane</keyword>
<feature type="transmembrane region" description="Helical" evidence="1">
    <location>
        <begin position="92"/>
        <end position="111"/>
    </location>
</feature>
<sequence length="120" mass="14133">MLVYTYFIFEVLAFLAALWRWPKMQGTPYKYFVPYLLYVVIYEYGSLQDWFVINHSNLYIANINISIAFFFNSLFLTSLLKTPRFKKAAKIAIILSIPFAAINMAFFQGFWRLDTATILL</sequence>
<dbReference type="STRING" id="1792845.BC343_20655"/>
<protein>
    <recommendedName>
        <fullName evidence="4">Histidine kinase N-terminal 7TM region domain-containing protein</fullName>
    </recommendedName>
</protein>
<name>A0A1S9PK95_9SPHI</name>
<reference evidence="2 3" key="1">
    <citation type="submission" date="2016-07" db="EMBL/GenBank/DDBJ databases">
        <title>Genomic analysis of zinc-resistant bacterium Mucilaginibacter pedocola TBZ30.</title>
        <authorList>
            <person name="Huang J."/>
            <person name="Tang J."/>
        </authorList>
    </citation>
    <scope>NUCLEOTIDE SEQUENCE [LARGE SCALE GENOMIC DNA]</scope>
    <source>
        <strain evidence="2 3">TBZ30</strain>
    </source>
</reference>
<feature type="transmembrane region" description="Helical" evidence="1">
    <location>
        <begin position="6"/>
        <end position="22"/>
    </location>
</feature>
<evidence type="ECO:0000256" key="1">
    <source>
        <dbReference type="SAM" id="Phobius"/>
    </source>
</evidence>
<keyword evidence="1" id="KW-1133">Transmembrane helix</keyword>
<proteinExistence type="predicted"/>
<keyword evidence="3" id="KW-1185">Reference proteome</keyword>
<evidence type="ECO:0008006" key="4">
    <source>
        <dbReference type="Google" id="ProtNLM"/>
    </source>
</evidence>
<evidence type="ECO:0000313" key="3">
    <source>
        <dbReference type="Proteomes" id="UP000189739"/>
    </source>
</evidence>
<evidence type="ECO:0000313" key="2">
    <source>
        <dbReference type="EMBL" id="OOQ61386.1"/>
    </source>
</evidence>
<accession>A0A1S9PK95</accession>
<dbReference type="EMBL" id="MBTF01000002">
    <property type="protein sequence ID" value="OOQ61386.1"/>
    <property type="molecule type" value="Genomic_DNA"/>
</dbReference>
<dbReference type="Proteomes" id="UP000189739">
    <property type="component" value="Unassembled WGS sequence"/>
</dbReference>